<proteinExistence type="predicted"/>
<organism evidence="2 3">
    <name type="scientific">Nesidiocoris tenuis</name>
    <dbReference type="NCBI Taxonomy" id="355587"/>
    <lineage>
        <taxon>Eukaryota</taxon>
        <taxon>Metazoa</taxon>
        <taxon>Ecdysozoa</taxon>
        <taxon>Arthropoda</taxon>
        <taxon>Hexapoda</taxon>
        <taxon>Insecta</taxon>
        <taxon>Pterygota</taxon>
        <taxon>Neoptera</taxon>
        <taxon>Paraneoptera</taxon>
        <taxon>Hemiptera</taxon>
        <taxon>Heteroptera</taxon>
        <taxon>Panheteroptera</taxon>
        <taxon>Cimicomorpha</taxon>
        <taxon>Miridae</taxon>
        <taxon>Dicyphina</taxon>
        <taxon>Nesidiocoris</taxon>
    </lineage>
</organism>
<feature type="compositionally biased region" description="Basic residues" evidence="1">
    <location>
        <begin position="59"/>
        <end position="69"/>
    </location>
</feature>
<feature type="region of interest" description="Disordered" evidence="1">
    <location>
        <begin position="57"/>
        <end position="88"/>
    </location>
</feature>
<dbReference type="Proteomes" id="UP000479000">
    <property type="component" value="Unassembled WGS sequence"/>
</dbReference>
<evidence type="ECO:0000313" key="2">
    <source>
        <dbReference type="EMBL" id="CAA9995681.1"/>
    </source>
</evidence>
<dbReference type="AlphaFoldDB" id="A0A6H5G1N7"/>
<gene>
    <name evidence="2" type="ORF">NTEN_LOCUS2472</name>
</gene>
<dbReference type="EMBL" id="CADCXU010003930">
    <property type="protein sequence ID" value="CAA9995681.1"/>
    <property type="molecule type" value="Genomic_DNA"/>
</dbReference>
<dbReference type="OrthoDB" id="10668260at2759"/>
<sequence>MFVCPKCRTHYTVKINVRESKCGHCCGVPIPCCDDAKVNFAGPFEVDQQIANYHQVQARARKQMKRTRLRSQDGKRPYLPKADDFRQN</sequence>
<feature type="compositionally biased region" description="Basic and acidic residues" evidence="1">
    <location>
        <begin position="70"/>
        <end position="88"/>
    </location>
</feature>
<feature type="non-terminal residue" evidence="2">
    <location>
        <position position="88"/>
    </location>
</feature>
<name>A0A6H5G1N7_9HEMI</name>
<keyword evidence="3" id="KW-1185">Reference proteome</keyword>
<protein>
    <submittedName>
        <fullName evidence="2">Uncharacterized protein</fullName>
    </submittedName>
</protein>
<reference evidence="2 3" key="1">
    <citation type="submission" date="2020-02" db="EMBL/GenBank/DDBJ databases">
        <authorList>
            <person name="Ferguson B K."/>
        </authorList>
    </citation>
    <scope>NUCLEOTIDE SEQUENCE [LARGE SCALE GENOMIC DNA]</scope>
</reference>
<evidence type="ECO:0000313" key="3">
    <source>
        <dbReference type="Proteomes" id="UP000479000"/>
    </source>
</evidence>
<evidence type="ECO:0000256" key="1">
    <source>
        <dbReference type="SAM" id="MobiDB-lite"/>
    </source>
</evidence>
<accession>A0A6H5G1N7</accession>